<dbReference type="Proteomes" id="UP000463961">
    <property type="component" value="Plasmid pICHIAU1"/>
</dbReference>
<geneLocation type="plasmid" evidence="2">
    <name>pichiau1 dna</name>
</geneLocation>
<evidence type="ECO:0000313" key="2">
    <source>
        <dbReference type="Proteomes" id="UP000463961"/>
    </source>
</evidence>
<protein>
    <recommendedName>
        <fullName evidence="3">CopG family transcriptional regulator</fullName>
    </recommendedName>
</protein>
<gene>
    <name evidence="1" type="ORF">ICHIAU1_P130</name>
</gene>
<reference evidence="2" key="1">
    <citation type="submission" date="2020-01" db="EMBL/GenBank/DDBJ databases">
        <title>Phosphoaccumulans saitamaens gen. nov., sp. nov., a polyphosphate accumulating bacterium isolated from surface river water.</title>
        <authorList>
            <person name="Watanabe K."/>
            <person name="Suda W."/>
        </authorList>
    </citation>
    <scope>NUCLEOTIDE SEQUENCE [LARGE SCALE GENOMIC DNA]</scope>
    <source>
        <strain evidence="2">ICHIAU1</strain>
        <plasmid evidence="2">pichiau1 dna</plasmid>
    </source>
</reference>
<organism evidence="1 2">
    <name type="scientific">Fluviibacter phosphoraccumulans</name>
    <dbReference type="NCBI Taxonomy" id="1751046"/>
    <lineage>
        <taxon>Bacteria</taxon>
        <taxon>Pseudomonadati</taxon>
        <taxon>Pseudomonadota</taxon>
        <taxon>Betaproteobacteria</taxon>
        <taxon>Rhodocyclales</taxon>
        <taxon>Fluviibacteraceae</taxon>
        <taxon>Fluviibacter</taxon>
    </lineage>
</organism>
<dbReference type="AlphaFoldDB" id="A0A7R6QZF9"/>
<dbReference type="EMBL" id="AP022346">
    <property type="protein sequence ID" value="BBU70076.1"/>
    <property type="molecule type" value="Genomic_DNA"/>
</dbReference>
<evidence type="ECO:0000313" key="1">
    <source>
        <dbReference type="EMBL" id="BBU70076.1"/>
    </source>
</evidence>
<name>A0A7R6QZF9_9RHOO</name>
<dbReference type="RefSeq" id="WP_162051023.1">
    <property type="nucleotide sequence ID" value="NZ_AP022346.1"/>
</dbReference>
<evidence type="ECO:0008006" key="3">
    <source>
        <dbReference type="Google" id="ProtNLM"/>
    </source>
</evidence>
<keyword evidence="1" id="KW-0614">Plasmid</keyword>
<accession>A0A7R6QZF9</accession>
<keyword evidence="2" id="KW-1185">Reference proteome</keyword>
<sequence>MAVTKRPKTIEQFIEAAPDAEKTIRQHGKQVAISFALPRELLDKADAQAKELCISRAAFIKLAINRLLSEEAKR</sequence>
<proteinExistence type="predicted"/>